<dbReference type="AlphaFoldDB" id="A0A7W7XA12"/>
<sequence>MDNDILDPVIVTGRAPVEHGFAHLKNWRILTKLRTDPARATRLLRALFVLTNLEINRWQMIFSADSRPRPARVPRGPVARAL</sequence>
<gene>
    <name evidence="1" type="ORF">GGE06_001927</name>
</gene>
<dbReference type="EMBL" id="JACHJY010000002">
    <property type="protein sequence ID" value="MBB4981019.1"/>
    <property type="molecule type" value="Genomic_DNA"/>
</dbReference>
<protein>
    <recommendedName>
        <fullName evidence="3">Transposase</fullName>
    </recommendedName>
</protein>
<dbReference type="Proteomes" id="UP000582643">
    <property type="component" value="Unassembled WGS sequence"/>
</dbReference>
<proteinExistence type="predicted"/>
<reference evidence="1 2" key="1">
    <citation type="submission" date="2020-08" db="EMBL/GenBank/DDBJ databases">
        <title>Genomic Encyclopedia of Type Strains, Phase III (KMG-III): the genomes of soil and plant-associated and newly described type strains.</title>
        <authorList>
            <person name="Whitman W."/>
        </authorList>
    </citation>
    <scope>NUCLEOTIDE SEQUENCE [LARGE SCALE GENOMIC DNA]</scope>
    <source>
        <strain evidence="1 2">SFB5A</strain>
    </source>
</reference>
<keyword evidence="2" id="KW-1185">Reference proteome</keyword>
<name>A0A7W7XA12_9ACTN</name>
<organism evidence="1 2">
    <name type="scientific">Streptomyces nymphaeiformis</name>
    <dbReference type="NCBI Taxonomy" id="2663842"/>
    <lineage>
        <taxon>Bacteria</taxon>
        <taxon>Bacillati</taxon>
        <taxon>Actinomycetota</taxon>
        <taxon>Actinomycetes</taxon>
        <taxon>Kitasatosporales</taxon>
        <taxon>Streptomycetaceae</taxon>
        <taxon>Streptomyces</taxon>
    </lineage>
</organism>
<dbReference type="RefSeq" id="WP_246532388.1">
    <property type="nucleotide sequence ID" value="NZ_JACHJY010000002.1"/>
</dbReference>
<accession>A0A7W7XA12</accession>
<evidence type="ECO:0008006" key="3">
    <source>
        <dbReference type="Google" id="ProtNLM"/>
    </source>
</evidence>
<evidence type="ECO:0000313" key="2">
    <source>
        <dbReference type="Proteomes" id="UP000582643"/>
    </source>
</evidence>
<evidence type="ECO:0000313" key="1">
    <source>
        <dbReference type="EMBL" id="MBB4981019.1"/>
    </source>
</evidence>
<comment type="caution">
    <text evidence="1">The sequence shown here is derived from an EMBL/GenBank/DDBJ whole genome shotgun (WGS) entry which is preliminary data.</text>
</comment>